<dbReference type="InterPro" id="IPR032710">
    <property type="entry name" value="NTF2-like_dom_sf"/>
</dbReference>
<organism evidence="2 3">
    <name type="scientific">Streptosporangium vulgare</name>
    <dbReference type="NCBI Taxonomy" id="46190"/>
    <lineage>
        <taxon>Bacteria</taxon>
        <taxon>Bacillati</taxon>
        <taxon>Actinomycetota</taxon>
        <taxon>Actinomycetes</taxon>
        <taxon>Streptosporangiales</taxon>
        <taxon>Streptosporangiaceae</taxon>
        <taxon>Streptosporangium</taxon>
    </lineage>
</organism>
<proteinExistence type="predicted"/>
<evidence type="ECO:0000313" key="2">
    <source>
        <dbReference type="EMBL" id="MFB9680970.1"/>
    </source>
</evidence>
<dbReference type="InterPro" id="IPR011944">
    <property type="entry name" value="Steroid_delta5-4_isomerase"/>
</dbReference>
<accession>A0ABV5TRB6</accession>
<dbReference type="EMBL" id="JBHMBS010000028">
    <property type="protein sequence ID" value="MFB9680970.1"/>
    <property type="molecule type" value="Genomic_DNA"/>
</dbReference>
<feature type="domain" description="DUF4440" evidence="1">
    <location>
        <begin position="22"/>
        <end position="127"/>
    </location>
</feature>
<dbReference type="Pfam" id="PF14534">
    <property type="entry name" value="DUF4440"/>
    <property type="match status" value="1"/>
</dbReference>
<comment type="caution">
    <text evidence="2">The sequence shown here is derived from an EMBL/GenBank/DDBJ whole genome shotgun (WGS) entry which is preliminary data.</text>
</comment>
<dbReference type="Proteomes" id="UP001589610">
    <property type="component" value="Unassembled WGS sequence"/>
</dbReference>
<dbReference type="Gene3D" id="3.10.450.50">
    <property type="match status" value="1"/>
</dbReference>
<evidence type="ECO:0000313" key="3">
    <source>
        <dbReference type="Proteomes" id="UP001589610"/>
    </source>
</evidence>
<dbReference type="InterPro" id="IPR027843">
    <property type="entry name" value="DUF4440"/>
</dbReference>
<dbReference type="NCBIfam" id="TIGR02246">
    <property type="entry name" value="SgcJ/EcaC family oxidoreductase"/>
    <property type="match status" value="1"/>
</dbReference>
<keyword evidence="3" id="KW-1185">Reference proteome</keyword>
<dbReference type="SUPFAM" id="SSF54427">
    <property type="entry name" value="NTF2-like"/>
    <property type="match status" value="1"/>
</dbReference>
<protein>
    <submittedName>
        <fullName evidence="2">SgcJ/EcaC family oxidoreductase</fullName>
    </submittedName>
</protein>
<gene>
    <name evidence="2" type="ORF">ACFFRH_36310</name>
</gene>
<name>A0ABV5TRB6_9ACTN</name>
<evidence type="ECO:0000259" key="1">
    <source>
        <dbReference type="Pfam" id="PF14534"/>
    </source>
</evidence>
<sequence>MSADPSEEAAIRRVVADAVEFQSDVDRFVPLHTAEVAVVNFGGRRVAGRDVLAEAMRQALASPLADVTTTVEVEDVRFLREDVAIVASVKHVHDRRRETGGAPVGALPATSGRLTYVMVKEDGAWRIASAQTTPILT</sequence>
<dbReference type="RefSeq" id="WP_344749821.1">
    <property type="nucleotide sequence ID" value="NZ_BAAAWW010000208.1"/>
</dbReference>
<reference evidence="2 3" key="1">
    <citation type="submission" date="2024-09" db="EMBL/GenBank/DDBJ databases">
        <authorList>
            <person name="Sun Q."/>
            <person name="Mori K."/>
        </authorList>
    </citation>
    <scope>NUCLEOTIDE SEQUENCE [LARGE SCALE GENOMIC DNA]</scope>
    <source>
        <strain evidence="2 3">JCM 3028</strain>
    </source>
</reference>